<dbReference type="EMBL" id="HG966617">
    <property type="protein sequence ID" value="CDO60586.1"/>
    <property type="molecule type" value="Genomic_DNA"/>
</dbReference>
<dbReference type="HOGENOM" id="CLU_3341773_0_0_5"/>
<protein>
    <submittedName>
        <fullName evidence="1">Uncharacterized protein</fullName>
    </submittedName>
</protein>
<accession>X5MNY2</accession>
<organism evidence="1 2">
    <name type="scientific">Candidatus Phaeomarinibacter ectocarpi</name>
    <dbReference type="NCBI Taxonomy" id="1458461"/>
    <lineage>
        <taxon>Bacteria</taxon>
        <taxon>Pseudomonadati</taxon>
        <taxon>Pseudomonadota</taxon>
        <taxon>Alphaproteobacteria</taxon>
        <taxon>Hyphomicrobiales</taxon>
        <taxon>Parvibaculaceae</taxon>
        <taxon>Candidatus Phaeomarinibacter</taxon>
    </lineage>
</organism>
<proteinExistence type="predicted"/>
<sequence>MRTDADLYLCRAVADAPGQCFSMTTDAQLTYPELGLH</sequence>
<dbReference type="AlphaFoldDB" id="X5MNY2"/>
<evidence type="ECO:0000313" key="1">
    <source>
        <dbReference type="EMBL" id="CDO60586.1"/>
    </source>
</evidence>
<dbReference type="Proteomes" id="UP000032160">
    <property type="component" value="Chromosome I"/>
</dbReference>
<keyword evidence="2" id="KW-1185">Reference proteome</keyword>
<gene>
    <name evidence="1" type="ORF">BN1012_Phect2373</name>
</gene>
<name>X5MNY2_9HYPH</name>
<reference evidence="1 2" key="1">
    <citation type="journal article" date="2014" name="Front. Genet.">
        <title>Genome and metabolic network of "Candidatus Phaeomarinobacter ectocarpi" Ec32, a new candidate genus of Alphaproteobacteria frequently associated with brown algae.</title>
        <authorList>
            <person name="Dittami S.M."/>
            <person name="Barbeyron T."/>
            <person name="Boyen C."/>
            <person name="Cambefort J."/>
            <person name="Collet G."/>
            <person name="Delage L."/>
            <person name="Gobet A."/>
            <person name="Groisillier A."/>
            <person name="Leblanc C."/>
            <person name="Michel G."/>
            <person name="Scornet D."/>
            <person name="Siegel A."/>
            <person name="Tapia J.E."/>
            <person name="Tonon T."/>
        </authorList>
    </citation>
    <scope>NUCLEOTIDE SEQUENCE [LARGE SCALE GENOMIC DNA]</scope>
    <source>
        <strain evidence="1 2">Ec32</strain>
    </source>
</reference>
<evidence type="ECO:0000313" key="2">
    <source>
        <dbReference type="Proteomes" id="UP000032160"/>
    </source>
</evidence>
<dbReference type="KEGG" id="pect:BN1012_Phect2373"/>